<name>A0A9Q3ID75_9BASI</name>
<gene>
    <name evidence="2" type="ORF">O181_076873</name>
</gene>
<accession>A0A9Q3ID75</accession>
<keyword evidence="3" id="KW-1185">Reference proteome</keyword>
<protein>
    <submittedName>
        <fullName evidence="2">Uncharacterized protein</fullName>
    </submittedName>
</protein>
<organism evidence="2 3">
    <name type="scientific">Austropuccinia psidii MF-1</name>
    <dbReference type="NCBI Taxonomy" id="1389203"/>
    <lineage>
        <taxon>Eukaryota</taxon>
        <taxon>Fungi</taxon>
        <taxon>Dikarya</taxon>
        <taxon>Basidiomycota</taxon>
        <taxon>Pucciniomycotina</taxon>
        <taxon>Pucciniomycetes</taxon>
        <taxon>Pucciniales</taxon>
        <taxon>Sphaerophragmiaceae</taxon>
        <taxon>Austropuccinia</taxon>
    </lineage>
</organism>
<reference evidence="2" key="1">
    <citation type="submission" date="2021-03" db="EMBL/GenBank/DDBJ databases">
        <title>Draft genome sequence of rust myrtle Austropuccinia psidii MF-1, a brazilian biotype.</title>
        <authorList>
            <person name="Quecine M.C."/>
            <person name="Pachon D.M.R."/>
            <person name="Bonatelli M.L."/>
            <person name="Correr F.H."/>
            <person name="Franceschini L.M."/>
            <person name="Leite T.F."/>
            <person name="Margarido G.R.A."/>
            <person name="Almeida C.A."/>
            <person name="Ferrarezi J.A."/>
            <person name="Labate C.A."/>
        </authorList>
    </citation>
    <scope>NUCLEOTIDE SEQUENCE</scope>
    <source>
        <strain evidence="2">MF-1</strain>
    </source>
</reference>
<sequence length="107" mass="11837">MPGSYAWEVFVLPMTCQPHSDNRVTYALHMTTLCPQCEPFHRNTARKSVTLHMQRHLDVARASLSLLGVTVAETAVKNATTAVPLPPPVTTPPFHNNIHPFLSTPSH</sequence>
<evidence type="ECO:0000313" key="3">
    <source>
        <dbReference type="Proteomes" id="UP000765509"/>
    </source>
</evidence>
<comment type="caution">
    <text evidence="2">The sequence shown here is derived from an EMBL/GenBank/DDBJ whole genome shotgun (WGS) entry which is preliminary data.</text>
</comment>
<evidence type="ECO:0000313" key="2">
    <source>
        <dbReference type="EMBL" id="MBW0537158.1"/>
    </source>
</evidence>
<feature type="region of interest" description="Disordered" evidence="1">
    <location>
        <begin position="87"/>
        <end position="107"/>
    </location>
</feature>
<dbReference type="AlphaFoldDB" id="A0A9Q3ID75"/>
<dbReference type="EMBL" id="AVOT02041792">
    <property type="protein sequence ID" value="MBW0537158.1"/>
    <property type="molecule type" value="Genomic_DNA"/>
</dbReference>
<proteinExistence type="predicted"/>
<dbReference type="Proteomes" id="UP000765509">
    <property type="component" value="Unassembled WGS sequence"/>
</dbReference>
<evidence type="ECO:0000256" key="1">
    <source>
        <dbReference type="SAM" id="MobiDB-lite"/>
    </source>
</evidence>